<dbReference type="RefSeq" id="WP_353543118.1">
    <property type="nucleotide sequence ID" value="NZ_BAABRN010000039.1"/>
</dbReference>
<evidence type="ECO:0000259" key="3">
    <source>
        <dbReference type="PROSITE" id="PS51371"/>
    </source>
</evidence>
<evidence type="ECO:0000313" key="5">
    <source>
        <dbReference type="Proteomes" id="UP001458946"/>
    </source>
</evidence>
<dbReference type="PANTHER" id="PTHR43080">
    <property type="entry name" value="CBS DOMAIN-CONTAINING PROTEIN CBSX3, MITOCHONDRIAL"/>
    <property type="match status" value="1"/>
</dbReference>
<evidence type="ECO:0000256" key="1">
    <source>
        <dbReference type="ARBA" id="ARBA00023122"/>
    </source>
</evidence>
<sequence length="594" mass="64872">MTGTASNVGLHDHERFLQAYPPYRALPAGELAQLVRDLEIMYQPSGSLFEVSGGLFVVRRGAVELGGEDFAAGETLGGGIRTGTARAAQDTWLYVLPPERAAAWVGREPLQSFLTAALSTRLGRADAGSLDLSRVPVGEVMRPIELGTPEMTVQQAAAQMRAKRISSLMLALPDGQFGIVTDKDLRNKVLAEGLPPSTPAQQIMSAPALTAPSEMTAMSALNLMFRHNIRHLPLVRGEELVGMVGTADLLRLQTQGVGYVVQDLLDAPSVPELVAHARKLPEYTANLYRAGQRAEHLARLASYAYDALYRRALGLVEAELEAEWGPAPCAYAWVLLGSIARRESGLNPDQDHMLLIADEAQRPYFARLAARVEEVLAESGLEACTGGVMASRHTYTLEQYVGLMRGWQQVPDPQALLNVTIFFDPRVVAGSLDVRAGREARMATGQNPAFMAHLTRLAVSHRPPLNFLQRIRTAHDDTLDLKTQGLALIIDLARVHALRVGESQASTPVRLNHDGESLLHRELLHRETREDLLGAYRYLLDLRMGLQLGQLERGEALSTRLPLSDLSGPQEVHLREIFKLIGKVQSVVAPQVGG</sequence>
<organism evidence="4 5">
    <name type="scientific">Deinococcus xinjiangensis</name>
    <dbReference type="NCBI Taxonomy" id="457454"/>
    <lineage>
        <taxon>Bacteria</taxon>
        <taxon>Thermotogati</taxon>
        <taxon>Deinococcota</taxon>
        <taxon>Deinococci</taxon>
        <taxon>Deinococcales</taxon>
        <taxon>Deinococcaceae</taxon>
        <taxon>Deinococcus</taxon>
    </lineage>
</organism>
<dbReference type="InterPro" id="IPR018490">
    <property type="entry name" value="cNMP-bd_dom_sf"/>
</dbReference>
<keyword evidence="5" id="KW-1185">Reference proteome</keyword>
<dbReference type="SUPFAM" id="SSF54631">
    <property type="entry name" value="CBS-domain pair"/>
    <property type="match status" value="1"/>
</dbReference>
<proteinExistence type="predicted"/>
<evidence type="ECO:0000256" key="2">
    <source>
        <dbReference type="PROSITE-ProRule" id="PRU00703"/>
    </source>
</evidence>
<gene>
    <name evidence="4" type="ORF">Dxin01_02894</name>
</gene>
<keyword evidence="1 2" id="KW-0129">CBS domain</keyword>
<reference evidence="4 5" key="1">
    <citation type="submission" date="2024-02" db="EMBL/GenBank/DDBJ databases">
        <title>Deinococcus xinjiangensis NBRC 107630.</title>
        <authorList>
            <person name="Ichikawa N."/>
            <person name="Katano-Makiyama Y."/>
            <person name="Hidaka K."/>
        </authorList>
    </citation>
    <scope>NUCLEOTIDE SEQUENCE [LARGE SCALE GENOMIC DNA]</scope>
    <source>
        <strain evidence="4 5">NBRC 107630</strain>
    </source>
</reference>
<name>A0ABP9VD39_9DEIO</name>
<dbReference type="CDD" id="cd05401">
    <property type="entry name" value="NT_GlnE_GlnD_like"/>
    <property type="match status" value="1"/>
</dbReference>
<evidence type="ECO:0000313" key="4">
    <source>
        <dbReference type="EMBL" id="GAA5503145.1"/>
    </source>
</evidence>
<dbReference type="SMART" id="SM00116">
    <property type="entry name" value="CBS"/>
    <property type="match status" value="2"/>
</dbReference>
<dbReference type="InterPro" id="IPR005105">
    <property type="entry name" value="GlnD_Uridyltrans_N"/>
</dbReference>
<dbReference type="Pfam" id="PF10335">
    <property type="entry name" value="DUF294_C"/>
    <property type="match status" value="1"/>
</dbReference>
<dbReference type="EMBL" id="BAABRN010000039">
    <property type="protein sequence ID" value="GAA5503145.1"/>
    <property type="molecule type" value="Genomic_DNA"/>
</dbReference>
<dbReference type="Gene3D" id="3.10.580.10">
    <property type="entry name" value="CBS-domain"/>
    <property type="match status" value="1"/>
</dbReference>
<dbReference type="PANTHER" id="PTHR43080:SF2">
    <property type="entry name" value="CBS DOMAIN-CONTAINING PROTEIN"/>
    <property type="match status" value="1"/>
</dbReference>
<dbReference type="Pfam" id="PF03445">
    <property type="entry name" value="DUF294"/>
    <property type="match status" value="1"/>
</dbReference>
<dbReference type="CDD" id="cd04587">
    <property type="entry name" value="CBS_pair_CAP-ED_NT_Pol-beta-like_DUF294_assoc"/>
    <property type="match status" value="1"/>
</dbReference>
<feature type="domain" description="CBS" evidence="3">
    <location>
        <begin position="204"/>
        <end position="260"/>
    </location>
</feature>
<dbReference type="Proteomes" id="UP001458946">
    <property type="component" value="Unassembled WGS sequence"/>
</dbReference>
<comment type="caution">
    <text evidence="4">The sequence shown here is derived from an EMBL/GenBank/DDBJ whole genome shotgun (WGS) entry which is preliminary data.</text>
</comment>
<dbReference type="InterPro" id="IPR018821">
    <property type="entry name" value="DUF294_put_nucleoTrafse_sb-bd"/>
</dbReference>
<dbReference type="InterPro" id="IPR000644">
    <property type="entry name" value="CBS_dom"/>
</dbReference>
<protein>
    <recommendedName>
        <fullName evidence="3">CBS domain-containing protein</fullName>
    </recommendedName>
</protein>
<dbReference type="InterPro" id="IPR046342">
    <property type="entry name" value="CBS_dom_sf"/>
</dbReference>
<dbReference type="InterPro" id="IPR051257">
    <property type="entry name" value="Diverse_CBS-Domain"/>
</dbReference>
<accession>A0ABP9VD39</accession>
<dbReference type="Pfam" id="PF00571">
    <property type="entry name" value="CBS"/>
    <property type="match status" value="2"/>
</dbReference>
<dbReference type="SUPFAM" id="SSF51206">
    <property type="entry name" value="cAMP-binding domain-like"/>
    <property type="match status" value="1"/>
</dbReference>
<dbReference type="PROSITE" id="PS51371">
    <property type="entry name" value="CBS"/>
    <property type="match status" value="1"/>
</dbReference>